<dbReference type="Proteomes" id="UP001144673">
    <property type="component" value="Chromosome 1"/>
</dbReference>
<comment type="caution">
    <text evidence="2">The sequence shown here is derived from an EMBL/GenBank/DDBJ whole genome shotgun (WGS) entry which is preliminary data.</text>
</comment>
<feature type="region of interest" description="Disordered" evidence="1">
    <location>
        <begin position="1"/>
        <end position="61"/>
    </location>
</feature>
<evidence type="ECO:0000313" key="3">
    <source>
        <dbReference type="Proteomes" id="UP001144673"/>
    </source>
</evidence>
<sequence>MSRDKATDWSAAWTDSLKAPDDAAGSGDDVRPLATQTPNDHDRLASATGDQGGIAGAPKLHTEPRLPARDATVNQVREWIVATLVTNHKQSPEFARQISLKWELRRGWCLRELRPAEFLEMFGSIGPHLEWDVKYGMEEELAASNAKMKHASDAASRKVIGEKLHDSLRNGCPASISCLHYSSPISYGANFHRVLPANPYSDHHFRIWGSKCLGKKSTGPVPFNSKVNVS</sequence>
<organism evidence="2 3">
    <name type="scientific">Akanthomyces muscarius</name>
    <name type="common">Entomopathogenic fungus</name>
    <name type="synonym">Lecanicillium muscarium</name>
    <dbReference type="NCBI Taxonomy" id="2231603"/>
    <lineage>
        <taxon>Eukaryota</taxon>
        <taxon>Fungi</taxon>
        <taxon>Dikarya</taxon>
        <taxon>Ascomycota</taxon>
        <taxon>Pezizomycotina</taxon>
        <taxon>Sordariomycetes</taxon>
        <taxon>Hypocreomycetidae</taxon>
        <taxon>Hypocreales</taxon>
        <taxon>Cordycipitaceae</taxon>
        <taxon>Akanthomyces</taxon>
    </lineage>
</organism>
<gene>
    <name evidence="2" type="ORF">LMH87_005657</name>
</gene>
<protein>
    <submittedName>
        <fullName evidence="2">Uncharacterized protein</fullName>
    </submittedName>
</protein>
<dbReference type="RefSeq" id="XP_056058878.1">
    <property type="nucleotide sequence ID" value="XM_056203415.1"/>
</dbReference>
<reference evidence="2" key="1">
    <citation type="journal article" date="2023" name="Access Microbiol">
        <title>De-novo genome assembly for Akanthomyces muscarius, a biocontrol agent of insect agricultural pests.</title>
        <authorList>
            <person name="Erdos Z."/>
            <person name="Studholme D.J."/>
            <person name="Raymond B."/>
            <person name="Sharma M."/>
        </authorList>
    </citation>
    <scope>NUCLEOTIDE SEQUENCE</scope>
    <source>
        <strain evidence="2">Ve6</strain>
    </source>
</reference>
<proteinExistence type="predicted"/>
<evidence type="ECO:0000256" key="1">
    <source>
        <dbReference type="SAM" id="MobiDB-lite"/>
    </source>
</evidence>
<keyword evidence="3" id="KW-1185">Reference proteome</keyword>
<dbReference type="AlphaFoldDB" id="A0A9W8QM81"/>
<evidence type="ECO:0000313" key="2">
    <source>
        <dbReference type="EMBL" id="KAJ4163963.1"/>
    </source>
</evidence>
<name>A0A9W8QM81_AKAMU</name>
<dbReference type="EMBL" id="JAJHUN010000001">
    <property type="protein sequence ID" value="KAJ4163963.1"/>
    <property type="molecule type" value="Genomic_DNA"/>
</dbReference>
<accession>A0A9W8QM81</accession>
<dbReference type="GeneID" id="80892816"/>